<proteinExistence type="predicted"/>
<reference evidence="2" key="1">
    <citation type="submission" date="2018-11" db="EMBL/GenBank/DDBJ databases">
        <title>Chitinophaga lutea sp.nov., isolate from arsenic contaminated soil.</title>
        <authorList>
            <person name="Zong Y."/>
        </authorList>
    </citation>
    <scope>NUCLEOTIDE SEQUENCE [LARGE SCALE GENOMIC DNA]</scope>
    <source>
        <strain evidence="2">YLT18</strain>
    </source>
</reference>
<dbReference type="RefSeq" id="WP_120514751.1">
    <property type="nucleotide sequence ID" value="NZ_QXZY01000002.1"/>
</dbReference>
<evidence type="ECO:0000313" key="2">
    <source>
        <dbReference type="Proteomes" id="UP000279089"/>
    </source>
</evidence>
<name>A0A3N4MD03_9BACT</name>
<dbReference type="EMBL" id="RMBX01000003">
    <property type="protein sequence ID" value="RPD41812.1"/>
    <property type="molecule type" value="Genomic_DNA"/>
</dbReference>
<accession>A0A3N4MD03</accession>
<organism evidence="1 2">
    <name type="scientific">Chitinophaga barathri</name>
    <dbReference type="NCBI Taxonomy" id="1647451"/>
    <lineage>
        <taxon>Bacteria</taxon>
        <taxon>Pseudomonadati</taxon>
        <taxon>Bacteroidota</taxon>
        <taxon>Chitinophagia</taxon>
        <taxon>Chitinophagales</taxon>
        <taxon>Chitinophagaceae</taxon>
        <taxon>Chitinophaga</taxon>
    </lineage>
</organism>
<dbReference type="AlphaFoldDB" id="A0A3N4MD03"/>
<sequence length="160" mass="17782">MTHANPHTIMRSVLLIITGFFYMMPGLRGQVKDTITVSQAGDFDAAQYKPIAVYKGDMKELAKAVEKKYAAKQYPPAADSALIFRAFVDKHPLNALEKLELLEGRRSAFSDLISQSLRESGRSWRPMLQGGRSVKSYIWVIARLNGDGSITLSTGNDNDM</sequence>
<protein>
    <submittedName>
        <fullName evidence="1">Uncharacterized protein</fullName>
    </submittedName>
</protein>
<evidence type="ECO:0000313" key="1">
    <source>
        <dbReference type="EMBL" id="RPD41812.1"/>
    </source>
</evidence>
<comment type="caution">
    <text evidence="1">The sequence shown here is derived from an EMBL/GenBank/DDBJ whole genome shotgun (WGS) entry which is preliminary data.</text>
</comment>
<gene>
    <name evidence="1" type="ORF">EG028_06495</name>
</gene>
<keyword evidence="2" id="KW-1185">Reference proteome</keyword>
<dbReference type="Proteomes" id="UP000279089">
    <property type="component" value="Unassembled WGS sequence"/>
</dbReference>